<dbReference type="VEuPathDB" id="ToxoDB:ETH_00004815"/>
<feature type="compositionally biased region" description="Polar residues" evidence="1">
    <location>
        <begin position="50"/>
        <end position="63"/>
    </location>
</feature>
<gene>
    <name evidence="2" type="ORF">ETH_00004815</name>
</gene>
<dbReference type="GeneID" id="25250171"/>
<organism evidence="2 3">
    <name type="scientific">Eimeria tenella</name>
    <name type="common">Coccidian parasite</name>
    <dbReference type="NCBI Taxonomy" id="5802"/>
    <lineage>
        <taxon>Eukaryota</taxon>
        <taxon>Sar</taxon>
        <taxon>Alveolata</taxon>
        <taxon>Apicomplexa</taxon>
        <taxon>Conoidasida</taxon>
        <taxon>Coccidia</taxon>
        <taxon>Eucoccidiorida</taxon>
        <taxon>Eimeriorina</taxon>
        <taxon>Eimeriidae</taxon>
        <taxon>Eimeria</taxon>
    </lineage>
</organism>
<keyword evidence="3" id="KW-1185">Reference proteome</keyword>
<proteinExistence type="predicted"/>
<dbReference type="OrthoDB" id="10409369at2759"/>
<name>U6KG09_EIMTE</name>
<evidence type="ECO:0000313" key="3">
    <source>
        <dbReference type="Proteomes" id="UP000030747"/>
    </source>
</evidence>
<dbReference type="Proteomes" id="UP000030747">
    <property type="component" value="Unassembled WGS sequence"/>
</dbReference>
<evidence type="ECO:0000313" key="2">
    <source>
        <dbReference type="EMBL" id="CDJ36970.1"/>
    </source>
</evidence>
<sequence>MSNSLSFQKEAETADAAGLQLVRVTRGLWTNNEKETHEFVEPGDTVPHVKSSTFSRVHSSSNADKGVPKNAADKPGCFKSKGESGGVGALSASDAFVWNSFITKIRQEDPSSSVRHANCRGNSKSVHFKVVEDKNQAFSAVRAIQQAEKEEAIRLFLLEASQNAVARQAQTRNNERQRQHQFMEYRHQDHDLSNTNGAKHQTHQSQRRQQSAATFSGGPHQARDLTFAQTAREVLPQPTDVALPKMSKAWSDVTPSVHNTENINTAVITQRHDSERKGIRRDNNVGMAEACSGVIARTLQSSRQKWKGTDKQQQQVVLNNSILERQQGLLRQLQEHYMKEQQGTLRSWRKQDCVELDVQSRSPLKMPPCTGGTYLPLQTVRHHSTLKAFQQLFRFPSKTTSDRRNLKQKHSFGADMGEVLLPAEFQNNIPTLRQELSRR</sequence>
<dbReference type="EMBL" id="HG673746">
    <property type="protein sequence ID" value="CDJ36970.1"/>
    <property type="molecule type" value="Genomic_DNA"/>
</dbReference>
<feature type="region of interest" description="Disordered" evidence="1">
    <location>
        <begin position="191"/>
        <end position="220"/>
    </location>
</feature>
<accession>U6KG09</accession>
<dbReference type="RefSeq" id="XP_013227808.1">
    <property type="nucleotide sequence ID" value="XM_013372354.1"/>
</dbReference>
<dbReference type="VEuPathDB" id="ToxoDB:ETH2_0816700"/>
<feature type="region of interest" description="Disordered" evidence="1">
    <location>
        <begin position="261"/>
        <end position="284"/>
    </location>
</feature>
<protein>
    <submittedName>
        <fullName evidence="2">Uncharacterized protein</fullName>
    </submittedName>
</protein>
<evidence type="ECO:0000256" key="1">
    <source>
        <dbReference type="SAM" id="MobiDB-lite"/>
    </source>
</evidence>
<feature type="region of interest" description="Disordered" evidence="1">
    <location>
        <begin position="39"/>
        <end position="76"/>
    </location>
</feature>
<reference evidence="2" key="1">
    <citation type="submission" date="2013-10" db="EMBL/GenBank/DDBJ databases">
        <title>Genomic analysis of the causative agents of coccidiosis in chickens.</title>
        <authorList>
            <person name="Reid A.J."/>
            <person name="Blake D."/>
            <person name="Billington K."/>
            <person name="Browne H."/>
            <person name="Dunn M."/>
            <person name="Hung S."/>
            <person name="Kawahara F."/>
            <person name="Miranda-Saavedra D."/>
            <person name="Mourier T."/>
            <person name="Nagra H."/>
            <person name="Otto T.D."/>
            <person name="Rawlings N."/>
            <person name="Sanchez A."/>
            <person name="Sanders M."/>
            <person name="Subramaniam C."/>
            <person name="Tay Y."/>
            <person name="Dear P."/>
            <person name="Doerig C."/>
            <person name="Gruber A."/>
            <person name="Parkinson J."/>
            <person name="Shirley M."/>
            <person name="Wan K.L."/>
            <person name="Berriman M."/>
            <person name="Tomley F."/>
            <person name="Pain A."/>
        </authorList>
    </citation>
    <scope>NUCLEOTIDE SEQUENCE [LARGE SCALE GENOMIC DNA]</scope>
    <source>
        <strain evidence="2">Houghton</strain>
    </source>
</reference>
<dbReference type="AlphaFoldDB" id="U6KG09"/>
<feature type="compositionally biased region" description="Basic and acidic residues" evidence="1">
    <location>
        <begin position="270"/>
        <end position="283"/>
    </location>
</feature>
<reference evidence="2" key="2">
    <citation type="submission" date="2013-10" db="EMBL/GenBank/DDBJ databases">
        <authorList>
            <person name="Aslett M."/>
        </authorList>
    </citation>
    <scope>NUCLEOTIDE SEQUENCE [LARGE SCALE GENOMIC DNA]</scope>
    <source>
        <strain evidence="2">Houghton</strain>
    </source>
</reference>